<reference evidence="1" key="2">
    <citation type="journal article" date="2015" name="Data Brief">
        <title>Shoot transcriptome of the giant reed, Arundo donax.</title>
        <authorList>
            <person name="Barrero R.A."/>
            <person name="Guerrero F.D."/>
            <person name="Moolhuijzen P."/>
            <person name="Goolsby J.A."/>
            <person name="Tidwell J."/>
            <person name="Bellgard S.E."/>
            <person name="Bellgard M.I."/>
        </authorList>
    </citation>
    <scope>NUCLEOTIDE SEQUENCE</scope>
    <source>
        <tissue evidence="1">Shoot tissue taken approximately 20 cm above the soil surface</tissue>
    </source>
</reference>
<proteinExistence type="predicted"/>
<dbReference type="EMBL" id="GBRH01248340">
    <property type="protein sequence ID" value="JAD49555.1"/>
    <property type="molecule type" value="Transcribed_RNA"/>
</dbReference>
<organism evidence="1">
    <name type="scientific">Arundo donax</name>
    <name type="common">Giant reed</name>
    <name type="synonym">Donax arundinaceus</name>
    <dbReference type="NCBI Taxonomy" id="35708"/>
    <lineage>
        <taxon>Eukaryota</taxon>
        <taxon>Viridiplantae</taxon>
        <taxon>Streptophyta</taxon>
        <taxon>Embryophyta</taxon>
        <taxon>Tracheophyta</taxon>
        <taxon>Spermatophyta</taxon>
        <taxon>Magnoliopsida</taxon>
        <taxon>Liliopsida</taxon>
        <taxon>Poales</taxon>
        <taxon>Poaceae</taxon>
        <taxon>PACMAD clade</taxon>
        <taxon>Arundinoideae</taxon>
        <taxon>Arundineae</taxon>
        <taxon>Arundo</taxon>
    </lineage>
</organism>
<evidence type="ECO:0000313" key="1">
    <source>
        <dbReference type="EMBL" id="JAD49555.1"/>
    </source>
</evidence>
<dbReference type="AlphaFoldDB" id="A0A0A9AKV2"/>
<accession>A0A0A9AKV2</accession>
<name>A0A0A9AKV2_ARUDO</name>
<protein>
    <submittedName>
        <fullName evidence="1">Uncharacterized protein</fullName>
    </submittedName>
</protein>
<reference evidence="1" key="1">
    <citation type="submission" date="2014-09" db="EMBL/GenBank/DDBJ databases">
        <authorList>
            <person name="Magalhaes I.L.F."/>
            <person name="Oliveira U."/>
            <person name="Santos F.R."/>
            <person name="Vidigal T.H.D.A."/>
            <person name="Brescovit A.D."/>
            <person name="Santos A.J."/>
        </authorList>
    </citation>
    <scope>NUCLEOTIDE SEQUENCE</scope>
    <source>
        <tissue evidence="1">Shoot tissue taken approximately 20 cm above the soil surface</tissue>
    </source>
</reference>
<sequence length="58" mass="6757">MQHVNEHGRYVPRVHIKSIAYTLGMQNFECLNPCPSTFTAETIVKLVLQQFIIQRELL</sequence>